<evidence type="ECO:0000256" key="1">
    <source>
        <dbReference type="SAM" id="MobiDB-lite"/>
    </source>
</evidence>
<dbReference type="AlphaFoldDB" id="A0A4Z2F1X6"/>
<feature type="region of interest" description="Disordered" evidence="1">
    <location>
        <begin position="27"/>
        <end position="46"/>
    </location>
</feature>
<sequence>MIWFFMLSHSSFRGALQGQEERFRPPSTRHAAHRSGGAAAPALSLGNTFPCKEKHRRSTLVSPPRPGDDVGFLELLHGQSDLKEQGGADLSPLGPERGVQLAVGQQAVLQAGEELEQVASSGEAEWRSLDPVLADQHHRPPAVHCRRGVAFRLSCFLGVTRRRRTHRLDEHVVLAEQEGDSAVLVKRLHVFTSRRGRGRPLVHAAAGVTLLDLSTDTADIR</sequence>
<evidence type="ECO:0000313" key="2">
    <source>
        <dbReference type="EMBL" id="TNN34963.1"/>
    </source>
</evidence>
<accession>A0A4Z2F1X6</accession>
<dbReference type="EMBL" id="SRLO01001857">
    <property type="protein sequence ID" value="TNN34963.1"/>
    <property type="molecule type" value="Genomic_DNA"/>
</dbReference>
<name>A0A4Z2F1X6_9TELE</name>
<proteinExistence type="predicted"/>
<reference evidence="2 3" key="1">
    <citation type="submission" date="2019-03" db="EMBL/GenBank/DDBJ databases">
        <title>First draft genome of Liparis tanakae, snailfish: a comprehensive survey of snailfish specific genes.</title>
        <authorList>
            <person name="Kim W."/>
            <person name="Song I."/>
            <person name="Jeong J.-H."/>
            <person name="Kim D."/>
            <person name="Kim S."/>
            <person name="Ryu S."/>
            <person name="Song J.Y."/>
            <person name="Lee S.K."/>
        </authorList>
    </citation>
    <scope>NUCLEOTIDE SEQUENCE [LARGE SCALE GENOMIC DNA]</scope>
    <source>
        <tissue evidence="2">Muscle</tissue>
    </source>
</reference>
<dbReference type="Proteomes" id="UP000314294">
    <property type="component" value="Unassembled WGS sequence"/>
</dbReference>
<feature type="compositionally biased region" description="Low complexity" evidence="1">
    <location>
        <begin position="34"/>
        <end position="46"/>
    </location>
</feature>
<comment type="caution">
    <text evidence="2">The sequence shown here is derived from an EMBL/GenBank/DDBJ whole genome shotgun (WGS) entry which is preliminary data.</text>
</comment>
<evidence type="ECO:0000313" key="3">
    <source>
        <dbReference type="Proteomes" id="UP000314294"/>
    </source>
</evidence>
<keyword evidence="3" id="KW-1185">Reference proteome</keyword>
<organism evidence="2 3">
    <name type="scientific">Liparis tanakae</name>
    <name type="common">Tanaka's snailfish</name>
    <dbReference type="NCBI Taxonomy" id="230148"/>
    <lineage>
        <taxon>Eukaryota</taxon>
        <taxon>Metazoa</taxon>
        <taxon>Chordata</taxon>
        <taxon>Craniata</taxon>
        <taxon>Vertebrata</taxon>
        <taxon>Euteleostomi</taxon>
        <taxon>Actinopterygii</taxon>
        <taxon>Neopterygii</taxon>
        <taxon>Teleostei</taxon>
        <taxon>Neoteleostei</taxon>
        <taxon>Acanthomorphata</taxon>
        <taxon>Eupercaria</taxon>
        <taxon>Perciformes</taxon>
        <taxon>Cottioidei</taxon>
        <taxon>Cottales</taxon>
        <taxon>Liparidae</taxon>
        <taxon>Liparis</taxon>
    </lineage>
</organism>
<protein>
    <submittedName>
        <fullName evidence="2">Uncharacterized protein</fullName>
    </submittedName>
</protein>
<gene>
    <name evidence="2" type="ORF">EYF80_054865</name>
</gene>